<feature type="compositionally biased region" description="Basic and acidic residues" evidence="1">
    <location>
        <begin position="91"/>
        <end position="110"/>
    </location>
</feature>
<feature type="region of interest" description="Disordered" evidence="1">
    <location>
        <begin position="71"/>
        <end position="126"/>
    </location>
</feature>
<organism evidence="2 3">
    <name type="scientific">Mycena chlorophos</name>
    <name type="common">Agaric fungus</name>
    <name type="synonym">Agaricus chlorophos</name>
    <dbReference type="NCBI Taxonomy" id="658473"/>
    <lineage>
        <taxon>Eukaryota</taxon>
        <taxon>Fungi</taxon>
        <taxon>Dikarya</taxon>
        <taxon>Basidiomycota</taxon>
        <taxon>Agaricomycotina</taxon>
        <taxon>Agaricomycetes</taxon>
        <taxon>Agaricomycetidae</taxon>
        <taxon>Agaricales</taxon>
        <taxon>Marasmiineae</taxon>
        <taxon>Mycenaceae</taxon>
        <taxon>Mycena</taxon>
    </lineage>
</organism>
<gene>
    <name evidence="2" type="ORF">MCHLO_07684</name>
</gene>
<name>A0ABQ0LHC1_MYCCL</name>
<evidence type="ECO:0000313" key="2">
    <source>
        <dbReference type="EMBL" id="GAT50442.1"/>
    </source>
</evidence>
<sequence>MEPIDQLVENRQFDTETIVRCYNIEIAEETWTNGRDERELRRKHLLELDALIATVENLAQTLENRAYVLPSPSKAHKRSAADPEVVLAEPPAKRSRPEAVQKNKKKDAAGRRRHRQGTEGQGGEAA</sequence>
<dbReference type="Proteomes" id="UP000815677">
    <property type="component" value="Unassembled WGS sequence"/>
</dbReference>
<keyword evidence="3" id="KW-1185">Reference proteome</keyword>
<protein>
    <submittedName>
        <fullName evidence="2">Uncharacterized protein</fullName>
    </submittedName>
</protein>
<reference evidence="2" key="1">
    <citation type="submission" date="2014-09" db="EMBL/GenBank/DDBJ databases">
        <title>Genome sequence of the luminous mushroom Mycena chlorophos for searching fungal bioluminescence genes.</title>
        <authorList>
            <person name="Tanaka Y."/>
            <person name="Kasuga D."/>
            <person name="Oba Y."/>
            <person name="Hase S."/>
            <person name="Sato K."/>
            <person name="Oba Y."/>
            <person name="Sakakibara Y."/>
        </authorList>
    </citation>
    <scope>NUCLEOTIDE SEQUENCE</scope>
</reference>
<evidence type="ECO:0000256" key="1">
    <source>
        <dbReference type="SAM" id="MobiDB-lite"/>
    </source>
</evidence>
<accession>A0ABQ0LHC1</accession>
<proteinExistence type="predicted"/>
<dbReference type="EMBL" id="DF846474">
    <property type="protein sequence ID" value="GAT50442.1"/>
    <property type="molecule type" value="Genomic_DNA"/>
</dbReference>
<evidence type="ECO:0000313" key="3">
    <source>
        <dbReference type="Proteomes" id="UP000815677"/>
    </source>
</evidence>